<dbReference type="PROSITE" id="PS00036">
    <property type="entry name" value="BZIP_BASIC"/>
    <property type="match status" value="1"/>
</dbReference>
<evidence type="ECO:0000259" key="5">
    <source>
        <dbReference type="PROSITE" id="PS50217"/>
    </source>
</evidence>
<feature type="region of interest" description="Disordered" evidence="4">
    <location>
        <begin position="1"/>
        <end position="40"/>
    </location>
</feature>
<dbReference type="InterPro" id="IPR043452">
    <property type="entry name" value="BZIP46-like"/>
</dbReference>
<sequence length="271" mass="29293">MMASSRVMASWSPSNPDLPRQPSPPRSDLETEPSRGFGSMNFDDILRNICSDPQPLTLEGGGGGVGDRTAEEVWSDIVNGGEGEGGREGPAMTLENFLSKAGAVDEEDIRVSAAVTMPPSQPAGGFVMEAAAMVPATGLPVVQFAPAMCVPDGMMAGGFGAGFGNGMAAVSGGRGKRKATVDQVPDKATQQRQKRMIKNRESAARSRERKQAYTEELETLVAQLEEDNARLLKEEAEMNKERYKQLIKNIIPVTEKPRPPRVMKKVRSMEW</sequence>
<evidence type="ECO:0000256" key="3">
    <source>
        <dbReference type="ARBA" id="ARBA00023242"/>
    </source>
</evidence>
<dbReference type="InterPro" id="IPR046347">
    <property type="entry name" value="bZIP_sf"/>
</dbReference>
<dbReference type="PANTHER" id="PTHR22952:SF392">
    <property type="entry name" value="BZIP TRANSCRIPTION FACTOR 12"/>
    <property type="match status" value="1"/>
</dbReference>
<dbReference type="FunFam" id="1.20.5.170:FF:000036">
    <property type="entry name" value="ABSCISIC ACID-INSENSITIVE 5-like protein 2"/>
    <property type="match status" value="1"/>
</dbReference>
<gene>
    <name evidence="6" type="ORF">CASFOL_035811</name>
</gene>
<evidence type="ECO:0000313" key="7">
    <source>
        <dbReference type="Proteomes" id="UP001632038"/>
    </source>
</evidence>
<dbReference type="SMART" id="SM00338">
    <property type="entry name" value="BRLZ"/>
    <property type="match status" value="1"/>
</dbReference>
<keyword evidence="3" id="KW-0539">Nucleus</keyword>
<dbReference type="PANTHER" id="PTHR22952">
    <property type="entry name" value="CAMP-RESPONSE ELEMENT BINDING PROTEIN-RELATED"/>
    <property type="match status" value="1"/>
</dbReference>
<dbReference type="Proteomes" id="UP001632038">
    <property type="component" value="Unassembled WGS sequence"/>
</dbReference>
<comment type="subcellular location">
    <subcellularLocation>
        <location evidence="1">Nucleus</location>
    </subcellularLocation>
</comment>
<organism evidence="6 7">
    <name type="scientific">Castilleja foliolosa</name>
    <dbReference type="NCBI Taxonomy" id="1961234"/>
    <lineage>
        <taxon>Eukaryota</taxon>
        <taxon>Viridiplantae</taxon>
        <taxon>Streptophyta</taxon>
        <taxon>Embryophyta</taxon>
        <taxon>Tracheophyta</taxon>
        <taxon>Spermatophyta</taxon>
        <taxon>Magnoliopsida</taxon>
        <taxon>eudicotyledons</taxon>
        <taxon>Gunneridae</taxon>
        <taxon>Pentapetalae</taxon>
        <taxon>asterids</taxon>
        <taxon>lamiids</taxon>
        <taxon>Lamiales</taxon>
        <taxon>Orobanchaceae</taxon>
        <taxon>Pedicularideae</taxon>
        <taxon>Castillejinae</taxon>
        <taxon>Castilleja</taxon>
    </lineage>
</organism>
<feature type="compositionally biased region" description="Basic and acidic residues" evidence="4">
    <location>
        <begin position="198"/>
        <end position="211"/>
    </location>
</feature>
<dbReference type="GO" id="GO:0003677">
    <property type="term" value="F:DNA binding"/>
    <property type="evidence" value="ECO:0007669"/>
    <property type="project" value="UniProtKB-KW"/>
</dbReference>
<dbReference type="Pfam" id="PF00170">
    <property type="entry name" value="bZIP_1"/>
    <property type="match status" value="1"/>
</dbReference>
<evidence type="ECO:0000256" key="1">
    <source>
        <dbReference type="ARBA" id="ARBA00004123"/>
    </source>
</evidence>
<keyword evidence="2" id="KW-0238">DNA-binding</keyword>
<dbReference type="Gene3D" id="1.20.5.170">
    <property type="match status" value="1"/>
</dbReference>
<dbReference type="PROSITE" id="PS50217">
    <property type="entry name" value="BZIP"/>
    <property type="match status" value="1"/>
</dbReference>
<protein>
    <recommendedName>
        <fullName evidence="5">BZIP domain-containing protein</fullName>
    </recommendedName>
</protein>
<comment type="caution">
    <text evidence="6">The sequence shown here is derived from an EMBL/GenBank/DDBJ whole genome shotgun (WGS) entry which is preliminary data.</text>
</comment>
<dbReference type="GO" id="GO:0005634">
    <property type="term" value="C:nucleus"/>
    <property type="evidence" value="ECO:0007669"/>
    <property type="project" value="UniProtKB-SubCell"/>
</dbReference>
<reference evidence="7" key="1">
    <citation type="journal article" date="2024" name="IScience">
        <title>Strigolactones Initiate the Formation of Haustorium-like Structures in Castilleja.</title>
        <authorList>
            <person name="Buerger M."/>
            <person name="Peterson D."/>
            <person name="Chory J."/>
        </authorList>
    </citation>
    <scope>NUCLEOTIDE SEQUENCE [LARGE SCALE GENOMIC DNA]</scope>
</reference>
<dbReference type="CDD" id="cd14707">
    <property type="entry name" value="bZIP_plant_BZIP46"/>
    <property type="match status" value="1"/>
</dbReference>
<feature type="domain" description="BZIP" evidence="5">
    <location>
        <begin position="189"/>
        <end position="241"/>
    </location>
</feature>
<feature type="region of interest" description="Disordered" evidence="4">
    <location>
        <begin position="176"/>
        <end position="211"/>
    </location>
</feature>
<dbReference type="InterPro" id="IPR004827">
    <property type="entry name" value="bZIP"/>
</dbReference>
<dbReference type="SUPFAM" id="SSF57959">
    <property type="entry name" value="Leucine zipper domain"/>
    <property type="match status" value="1"/>
</dbReference>
<dbReference type="AlphaFoldDB" id="A0ABD3BUL1"/>
<keyword evidence="7" id="KW-1185">Reference proteome</keyword>
<evidence type="ECO:0000256" key="2">
    <source>
        <dbReference type="ARBA" id="ARBA00023125"/>
    </source>
</evidence>
<dbReference type="EMBL" id="JAVIJP010000066">
    <property type="protein sequence ID" value="KAL3620899.1"/>
    <property type="molecule type" value="Genomic_DNA"/>
</dbReference>
<proteinExistence type="predicted"/>
<evidence type="ECO:0000313" key="6">
    <source>
        <dbReference type="EMBL" id="KAL3620899.1"/>
    </source>
</evidence>
<accession>A0ABD3BUL1</accession>
<name>A0ABD3BUL1_9LAMI</name>
<evidence type="ECO:0000256" key="4">
    <source>
        <dbReference type="SAM" id="MobiDB-lite"/>
    </source>
</evidence>